<sequence>MSFEEYDTTRLDSDRKSRLGADARKPVDAVSLSPELLDGGDALPVERVPSVERQPEPADGALAVLKKPLIQLFHFPV</sequence>
<evidence type="ECO:0000256" key="1">
    <source>
        <dbReference type="SAM" id="MobiDB-lite"/>
    </source>
</evidence>
<gene>
    <name evidence="2" type="ORF">MAE02_43210</name>
</gene>
<dbReference type="AlphaFoldDB" id="A0A512BXE4"/>
<dbReference type="EMBL" id="BJYU01000070">
    <property type="protein sequence ID" value="GEO16625.1"/>
    <property type="molecule type" value="Genomic_DNA"/>
</dbReference>
<reference evidence="2 3" key="1">
    <citation type="submission" date="2019-07" db="EMBL/GenBank/DDBJ databases">
        <title>Whole genome shotgun sequence of Microvirga aerophila NBRC 106136.</title>
        <authorList>
            <person name="Hosoyama A."/>
            <person name="Uohara A."/>
            <person name="Ohji S."/>
            <person name="Ichikawa N."/>
        </authorList>
    </citation>
    <scope>NUCLEOTIDE SEQUENCE [LARGE SCALE GENOMIC DNA]</scope>
    <source>
        <strain evidence="2 3">NBRC 106136</strain>
    </source>
</reference>
<evidence type="ECO:0000313" key="3">
    <source>
        <dbReference type="Proteomes" id="UP000321085"/>
    </source>
</evidence>
<dbReference type="Proteomes" id="UP000321085">
    <property type="component" value="Unassembled WGS sequence"/>
</dbReference>
<accession>A0A512BXE4</accession>
<proteinExistence type="predicted"/>
<protein>
    <submittedName>
        <fullName evidence="2">Uncharacterized protein</fullName>
    </submittedName>
</protein>
<feature type="region of interest" description="Disordered" evidence="1">
    <location>
        <begin position="1"/>
        <end position="26"/>
    </location>
</feature>
<name>A0A512BXE4_9HYPH</name>
<dbReference type="RefSeq" id="WP_147022019.1">
    <property type="nucleotide sequence ID" value="NZ_BJYU01000070.1"/>
</dbReference>
<organism evidence="2 3">
    <name type="scientific">Microvirga aerophila</name>
    <dbReference type="NCBI Taxonomy" id="670291"/>
    <lineage>
        <taxon>Bacteria</taxon>
        <taxon>Pseudomonadati</taxon>
        <taxon>Pseudomonadota</taxon>
        <taxon>Alphaproteobacteria</taxon>
        <taxon>Hyphomicrobiales</taxon>
        <taxon>Methylobacteriaceae</taxon>
        <taxon>Microvirga</taxon>
    </lineage>
</organism>
<keyword evidence="3" id="KW-1185">Reference proteome</keyword>
<evidence type="ECO:0000313" key="2">
    <source>
        <dbReference type="EMBL" id="GEO16625.1"/>
    </source>
</evidence>
<feature type="compositionally biased region" description="Basic and acidic residues" evidence="1">
    <location>
        <begin position="7"/>
        <end position="26"/>
    </location>
</feature>
<comment type="caution">
    <text evidence="2">The sequence shown here is derived from an EMBL/GenBank/DDBJ whole genome shotgun (WGS) entry which is preliminary data.</text>
</comment>